<organism evidence="4">
    <name type="scientific">viral metagenome</name>
    <dbReference type="NCBI Taxonomy" id="1070528"/>
    <lineage>
        <taxon>unclassified sequences</taxon>
        <taxon>metagenomes</taxon>
        <taxon>organismal metagenomes</taxon>
    </lineage>
</organism>
<dbReference type="SUPFAM" id="SSF52540">
    <property type="entry name" value="P-loop containing nucleoside triphosphate hydrolases"/>
    <property type="match status" value="1"/>
</dbReference>
<dbReference type="InterPro" id="IPR027417">
    <property type="entry name" value="P-loop_NTPase"/>
</dbReference>
<evidence type="ECO:0000256" key="2">
    <source>
        <dbReference type="ARBA" id="ARBA00022840"/>
    </source>
</evidence>
<evidence type="ECO:0000313" key="4">
    <source>
        <dbReference type="EMBL" id="QHT37969.1"/>
    </source>
</evidence>
<proteinExistence type="predicted"/>
<protein>
    <recommendedName>
        <fullName evidence="3">ABC transporter domain-containing protein</fullName>
    </recommendedName>
</protein>
<dbReference type="GO" id="GO:0005524">
    <property type="term" value="F:ATP binding"/>
    <property type="evidence" value="ECO:0007669"/>
    <property type="project" value="UniProtKB-KW"/>
</dbReference>
<keyword evidence="1" id="KW-0547">Nucleotide-binding</keyword>
<dbReference type="GO" id="GO:0016887">
    <property type="term" value="F:ATP hydrolysis activity"/>
    <property type="evidence" value="ECO:0007669"/>
    <property type="project" value="InterPro"/>
</dbReference>
<dbReference type="Pfam" id="PF00005">
    <property type="entry name" value="ABC_tran"/>
    <property type="match status" value="1"/>
</dbReference>
<sequence>MSVIQICGLTFFYDDRCIFRDLSLQFEAGGRYLIVGLNGCGKSTLLKLIGGKTLSPSGTIQVLDKDPFRDTILNNHISFLNNEWGTRTVAYSGYNMPLQSGMQVKEMMVTLKEKHPERNRELMEVLKINPEWKLNAISEGQRKRVQLYLGLIQPFDICLLDEITVNLDILIKDRFMEYLKKESRERNCCILYITHIFDGLDDWCTHLLHIQKNSKVGYFGLKPEGNMLYPFLLSLLQKEEDNIPEEEERKPSNYRKNAGGYTSGVLIDYKKTY</sequence>
<dbReference type="PANTHER" id="PTHR43158:SF2">
    <property type="entry name" value="SKFA PEPTIDE EXPORT ATP-BINDING PROTEIN SKFE"/>
    <property type="match status" value="1"/>
</dbReference>
<dbReference type="Gene3D" id="3.40.50.300">
    <property type="entry name" value="P-loop containing nucleotide triphosphate hydrolases"/>
    <property type="match status" value="1"/>
</dbReference>
<name>A0A6C0FBP3_9ZZZZ</name>
<feature type="domain" description="ABC transporter" evidence="3">
    <location>
        <begin position="4"/>
        <end position="237"/>
    </location>
</feature>
<dbReference type="SMART" id="SM00382">
    <property type="entry name" value="AAA"/>
    <property type="match status" value="1"/>
</dbReference>
<dbReference type="PANTHER" id="PTHR43158">
    <property type="entry name" value="SKFA PEPTIDE EXPORT ATP-BINDING PROTEIN SKFE"/>
    <property type="match status" value="1"/>
</dbReference>
<dbReference type="InterPro" id="IPR003439">
    <property type="entry name" value="ABC_transporter-like_ATP-bd"/>
</dbReference>
<keyword evidence="2" id="KW-0067">ATP-binding</keyword>
<evidence type="ECO:0000256" key="1">
    <source>
        <dbReference type="ARBA" id="ARBA00022741"/>
    </source>
</evidence>
<accession>A0A6C0FBP3</accession>
<dbReference type="InterPro" id="IPR003593">
    <property type="entry name" value="AAA+_ATPase"/>
</dbReference>
<dbReference type="CDD" id="cd00267">
    <property type="entry name" value="ABC_ATPase"/>
    <property type="match status" value="1"/>
</dbReference>
<dbReference type="EMBL" id="MN738823">
    <property type="protein sequence ID" value="QHT37969.1"/>
    <property type="molecule type" value="Genomic_DNA"/>
</dbReference>
<dbReference type="AlphaFoldDB" id="A0A6C0FBP3"/>
<dbReference type="PROSITE" id="PS50893">
    <property type="entry name" value="ABC_TRANSPORTER_2"/>
    <property type="match status" value="1"/>
</dbReference>
<reference evidence="4" key="1">
    <citation type="journal article" date="2020" name="Nature">
        <title>Giant virus diversity and host interactions through global metagenomics.</title>
        <authorList>
            <person name="Schulz F."/>
            <person name="Roux S."/>
            <person name="Paez-Espino D."/>
            <person name="Jungbluth S."/>
            <person name="Walsh D.A."/>
            <person name="Denef V.J."/>
            <person name="McMahon K.D."/>
            <person name="Konstantinidis K.T."/>
            <person name="Eloe-Fadrosh E.A."/>
            <person name="Kyrpides N.C."/>
            <person name="Woyke T."/>
        </authorList>
    </citation>
    <scope>NUCLEOTIDE SEQUENCE</scope>
    <source>
        <strain evidence="4">GVMAG-S-ERX556049-19</strain>
    </source>
</reference>
<evidence type="ECO:0000259" key="3">
    <source>
        <dbReference type="PROSITE" id="PS50893"/>
    </source>
</evidence>